<organism evidence="1 2">
    <name type="scientific">Brassica carinata</name>
    <name type="common">Ethiopian mustard</name>
    <name type="synonym">Abyssinian cabbage</name>
    <dbReference type="NCBI Taxonomy" id="52824"/>
    <lineage>
        <taxon>Eukaryota</taxon>
        <taxon>Viridiplantae</taxon>
        <taxon>Streptophyta</taxon>
        <taxon>Embryophyta</taxon>
        <taxon>Tracheophyta</taxon>
        <taxon>Spermatophyta</taxon>
        <taxon>Magnoliopsida</taxon>
        <taxon>eudicotyledons</taxon>
        <taxon>Gunneridae</taxon>
        <taxon>Pentapetalae</taxon>
        <taxon>rosids</taxon>
        <taxon>malvids</taxon>
        <taxon>Brassicales</taxon>
        <taxon>Brassicaceae</taxon>
        <taxon>Brassiceae</taxon>
        <taxon>Brassica</taxon>
    </lineage>
</organism>
<name>A0A8X7THX5_BRACI</name>
<accession>A0A8X7THX5</accession>
<dbReference type="Proteomes" id="UP000886595">
    <property type="component" value="Unassembled WGS sequence"/>
</dbReference>
<sequence>MKEMEMVGSAVPLREWRKTTQMEQAWSMFRAATTIDEDEATQEWSIRLLISVKKRRKDWLRFLSNEDEENLGSMNWERSRVKPAKI</sequence>
<evidence type="ECO:0000313" key="1">
    <source>
        <dbReference type="EMBL" id="KAG2242640.1"/>
    </source>
</evidence>
<comment type="caution">
    <text evidence="1">The sequence shown here is derived from an EMBL/GenBank/DDBJ whole genome shotgun (WGS) entry which is preliminary data.</text>
</comment>
<reference evidence="1 2" key="1">
    <citation type="submission" date="2020-02" db="EMBL/GenBank/DDBJ databases">
        <authorList>
            <person name="Ma Q."/>
            <person name="Huang Y."/>
            <person name="Song X."/>
            <person name="Pei D."/>
        </authorList>
    </citation>
    <scope>NUCLEOTIDE SEQUENCE [LARGE SCALE GENOMIC DNA]</scope>
    <source>
        <strain evidence="1">Sxm20200214</strain>
        <tissue evidence="1">Leaf</tissue>
    </source>
</reference>
<gene>
    <name evidence="1" type="ORF">Bca52824_095520</name>
</gene>
<proteinExistence type="predicted"/>
<protein>
    <submittedName>
        <fullName evidence="1">Uncharacterized protein</fullName>
    </submittedName>
</protein>
<evidence type="ECO:0000313" key="2">
    <source>
        <dbReference type="Proteomes" id="UP000886595"/>
    </source>
</evidence>
<dbReference type="AlphaFoldDB" id="A0A8X7THX5"/>
<keyword evidence="2" id="KW-1185">Reference proteome</keyword>
<dbReference type="EMBL" id="JAAMPC010000410">
    <property type="protein sequence ID" value="KAG2242640.1"/>
    <property type="molecule type" value="Genomic_DNA"/>
</dbReference>